<dbReference type="Proteomes" id="UP001623558">
    <property type="component" value="Unassembled WGS sequence"/>
</dbReference>
<sequence length="304" mass="36350">MVSIFSFQIGDFCESDPNWFDWLSLIVSSLISIFSVLGGFLIAKKIYSKEKKDKKEEETEIQKSEIKLFKNSLSQLNTAVSSQINSLEEYIENQNFSLKFNQGIQVDFLQFIDVKYLYKDLGVDNIDKIAQINTLLSTLYTLNDFRISLRDELRTYMRKYNFHEDKFYSYRKLIYTKYFEVSNLRGKDFNRKKGDKIWRFNNADKFMQEYSELRNKILKDKETIFDNELKDRKKLNERFVIPLIYIAKNYIPEDYNAIELSDISNEVNTAFNEMEHLTKSHFKSINSYLELLKNVRKQINQYLQ</sequence>
<keyword evidence="1" id="KW-0812">Transmembrane</keyword>
<keyword evidence="1" id="KW-1133">Transmembrane helix</keyword>
<organism evidence="2 3">
    <name type="scientific">Aquirufa salirivi</name>
    <dbReference type="NCBI Taxonomy" id="3104729"/>
    <lineage>
        <taxon>Bacteria</taxon>
        <taxon>Pseudomonadati</taxon>
        <taxon>Bacteroidota</taxon>
        <taxon>Cytophagia</taxon>
        <taxon>Cytophagales</taxon>
        <taxon>Flectobacillaceae</taxon>
        <taxon>Aquirufa</taxon>
    </lineage>
</organism>
<protein>
    <recommendedName>
        <fullName evidence="4">Phage abortive infection protein</fullName>
    </recommendedName>
</protein>
<gene>
    <name evidence="2" type="ORF">U0R11_08685</name>
</gene>
<name>A0ABW8RX23_9BACT</name>
<evidence type="ECO:0000313" key="3">
    <source>
        <dbReference type="Proteomes" id="UP001623558"/>
    </source>
</evidence>
<evidence type="ECO:0000313" key="2">
    <source>
        <dbReference type="EMBL" id="MFL0162462.1"/>
    </source>
</evidence>
<accession>A0ABW8RX23</accession>
<keyword evidence="1" id="KW-0472">Membrane</keyword>
<comment type="caution">
    <text evidence="2">The sequence shown here is derived from an EMBL/GenBank/DDBJ whole genome shotgun (WGS) entry which is preliminary data.</text>
</comment>
<evidence type="ECO:0008006" key="4">
    <source>
        <dbReference type="Google" id="ProtNLM"/>
    </source>
</evidence>
<dbReference type="EMBL" id="JBEWZH010000005">
    <property type="protein sequence ID" value="MFL0162462.1"/>
    <property type="molecule type" value="Genomic_DNA"/>
</dbReference>
<reference evidence="2 3" key="1">
    <citation type="submission" date="2024-07" db="EMBL/GenBank/DDBJ databases">
        <authorList>
            <person name="Pitt A."/>
            <person name="Hahn M.W."/>
        </authorList>
    </citation>
    <scope>NUCLEOTIDE SEQUENCE [LARGE SCALE GENOMIC DNA]</scope>
    <source>
        <strain evidence="2 3">1-SAACH-A3</strain>
    </source>
</reference>
<dbReference type="RefSeq" id="WP_406751312.1">
    <property type="nucleotide sequence ID" value="NZ_JBEWZH010000005.1"/>
</dbReference>
<feature type="transmembrane region" description="Helical" evidence="1">
    <location>
        <begin position="22"/>
        <end position="43"/>
    </location>
</feature>
<evidence type="ECO:0000256" key="1">
    <source>
        <dbReference type="SAM" id="Phobius"/>
    </source>
</evidence>
<proteinExistence type="predicted"/>
<keyword evidence="3" id="KW-1185">Reference proteome</keyword>